<evidence type="ECO:0000256" key="1">
    <source>
        <dbReference type="SAM" id="Phobius"/>
    </source>
</evidence>
<keyword evidence="1" id="KW-1133">Transmembrane helix</keyword>
<feature type="transmembrane region" description="Helical" evidence="1">
    <location>
        <begin position="6"/>
        <end position="27"/>
    </location>
</feature>
<dbReference type="AlphaFoldDB" id="A0ABD2C9M0"/>
<dbReference type="Proteomes" id="UP001607303">
    <property type="component" value="Unassembled WGS sequence"/>
</dbReference>
<accession>A0ABD2C9M0</accession>
<proteinExistence type="predicted"/>
<gene>
    <name evidence="2" type="ORF">V1477_009362</name>
</gene>
<evidence type="ECO:0000313" key="2">
    <source>
        <dbReference type="EMBL" id="KAL2741733.1"/>
    </source>
</evidence>
<organism evidence="2 3">
    <name type="scientific">Vespula maculifrons</name>
    <name type="common">Eastern yellow jacket</name>
    <name type="synonym">Wasp</name>
    <dbReference type="NCBI Taxonomy" id="7453"/>
    <lineage>
        <taxon>Eukaryota</taxon>
        <taxon>Metazoa</taxon>
        <taxon>Ecdysozoa</taxon>
        <taxon>Arthropoda</taxon>
        <taxon>Hexapoda</taxon>
        <taxon>Insecta</taxon>
        <taxon>Pterygota</taxon>
        <taxon>Neoptera</taxon>
        <taxon>Endopterygota</taxon>
        <taxon>Hymenoptera</taxon>
        <taxon>Apocrita</taxon>
        <taxon>Aculeata</taxon>
        <taxon>Vespoidea</taxon>
        <taxon>Vespidae</taxon>
        <taxon>Vespinae</taxon>
        <taxon>Vespula</taxon>
    </lineage>
</organism>
<evidence type="ECO:0000313" key="3">
    <source>
        <dbReference type="Proteomes" id="UP001607303"/>
    </source>
</evidence>
<dbReference type="EMBL" id="JAYRBN010000058">
    <property type="protein sequence ID" value="KAL2741733.1"/>
    <property type="molecule type" value="Genomic_DNA"/>
</dbReference>
<comment type="caution">
    <text evidence="2">The sequence shown here is derived from an EMBL/GenBank/DDBJ whole genome shotgun (WGS) entry which is preliminary data.</text>
</comment>
<keyword evidence="3" id="KW-1185">Reference proteome</keyword>
<sequence>MTTENNATLGAANSVLGFVAIIFHYFFKCLPSREVRMSLWHISKRDMQWIEEGKGEIKGSKIKCNCNLRKNRETSQNFNHIVKRYEEHSLGQLSCKYVKKRKRKQMQHFQGHS</sequence>
<protein>
    <recommendedName>
        <fullName evidence="4">Dolichyl-diphosphooligosaccharide--protein glycosyltransferase subunit 4</fullName>
    </recommendedName>
</protein>
<reference evidence="2 3" key="1">
    <citation type="journal article" date="2024" name="Ann. Entomol. Soc. Am.">
        <title>Genomic analyses of the southern and eastern yellowjacket wasps (Hymenoptera: Vespidae) reveal evolutionary signatures of social life.</title>
        <authorList>
            <person name="Catto M.A."/>
            <person name="Caine P.B."/>
            <person name="Orr S.E."/>
            <person name="Hunt B.G."/>
            <person name="Goodisman M.A.D."/>
        </authorList>
    </citation>
    <scope>NUCLEOTIDE SEQUENCE [LARGE SCALE GENOMIC DNA]</scope>
    <source>
        <strain evidence="2">232</strain>
        <tissue evidence="2">Head and thorax</tissue>
    </source>
</reference>
<keyword evidence="1" id="KW-0812">Transmembrane</keyword>
<keyword evidence="1" id="KW-0472">Membrane</keyword>
<evidence type="ECO:0008006" key="4">
    <source>
        <dbReference type="Google" id="ProtNLM"/>
    </source>
</evidence>
<name>A0ABD2C9M0_VESMC</name>